<dbReference type="AlphaFoldDB" id="E4PT91"/>
<evidence type="ECO:0000313" key="2">
    <source>
        <dbReference type="EMBL" id="ADR24609.1"/>
    </source>
</evidence>
<keyword evidence="1" id="KW-1133">Transmembrane helix</keyword>
<feature type="transmembrane region" description="Helical" evidence="1">
    <location>
        <begin position="20"/>
        <end position="42"/>
    </location>
</feature>
<accession>E4PT91</accession>
<gene>
    <name evidence="2" type="ordered locus">MSB_A0120</name>
</gene>
<reference evidence="3" key="1">
    <citation type="submission" date="2010-07" db="EMBL/GenBank/DDBJ databases">
        <title>Genome sequence of Mycoplasma leachii PG50 MU clone A8.</title>
        <authorList>
            <person name="Wise K."/>
            <person name="Calcutt M.J."/>
            <person name="Foecking M.F."/>
            <person name="Madupu R."/>
            <person name="DeBoy R.T."/>
            <person name="Roske K."/>
            <person name="Martin T.R."/>
            <person name="Hvinden M.L."/>
            <person name="Durkin A.S."/>
            <person name="Glass J."/>
            <person name="Methe B.A."/>
        </authorList>
    </citation>
    <scope>NUCLEOTIDE SEQUENCE [LARGE SCALE GENOMIC DNA]</scope>
    <source>
        <strain evidence="3">DSM 21131 / NCTC 10133 / N29 / PG50</strain>
    </source>
</reference>
<reference evidence="2 3" key="2">
    <citation type="journal article" date="2012" name="J. Bacteriol.">
        <title>Complete Genome Sequences of Mycoplasma leachii Strain PG50T and the Pathogenic Mycoplasma mycoides subsp. mycoides Small Colony Biotype Strain Gladysdale.</title>
        <authorList>
            <person name="Wise K.S."/>
            <person name="Calcutt M.J."/>
            <person name="Foecking M.F."/>
            <person name="Madupu R."/>
            <person name="Deboy R.T."/>
            <person name="Roske K."/>
            <person name="Hvinden M.L."/>
            <person name="Martin T.R."/>
            <person name="Durkin A.S."/>
            <person name="Glass J.I."/>
            <person name="Methe B.A."/>
        </authorList>
    </citation>
    <scope>NUCLEOTIDE SEQUENCE [LARGE SCALE GENOMIC DNA]</scope>
    <source>
        <strain evidence="3">DSM 21131 / NCTC 10133 / N29 / PG50</strain>
    </source>
</reference>
<organism evidence="2 3">
    <name type="scientific">Mycoplasma leachii (strain DSM 21131 / NCTC 10133 / N29 / PG50)</name>
    <dbReference type="NCBI Taxonomy" id="880447"/>
    <lineage>
        <taxon>Bacteria</taxon>
        <taxon>Bacillati</taxon>
        <taxon>Mycoplasmatota</taxon>
        <taxon>Mollicutes</taxon>
        <taxon>Mycoplasmataceae</taxon>
        <taxon>Mycoplasma</taxon>
    </lineage>
</organism>
<evidence type="ECO:0000313" key="3">
    <source>
        <dbReference type="Proteomes" id="UP000008712"/>
    </source>
</evidence>
<dbReference type="HOGENOM" id="CLU_218380_0_0_14"/>
<dbReference type="EMBL" id="CP002108">
    <property type="protein sequence ID" value="ADR24609.1"/>
    <property type="molecule type" value="Genomic_DNA"/>
</dbReference>
<evidence type="ECO:0000256" key="1">
    <source>
        <dbReference type="SAM" id="Phobius"/>
    </source>
</evidence>
<sequence>MSGVLGISGLLSLWFGTFSGIFSFGVSGFLLVFGIVGILLVLE</sequence>
<dbReference type="KEGG" id="mlc:MSB_A0120"/>
<name>E4PT91_MYCLG</name>
<proteinExistence type="predicted"/>
<keyword evidence="1" id="KW-0812">Transmembrane</keyword>
<dbReference type="Proteomes" id="UP000008712">
    <property type="component" value="Chromosome"/>
</dbReference>
<protein>
    <submittedName>
        <fullName evidence="2">Uncharacterized protein</fullName>
    </submittedName>
</protein>
<keyword evidence="1" id="KW-0472">Membrane</keyword>
<keyword evidence="3" id="KW-1185">Reference proteome</keyword>